<evidence type="ECO:0000256" key="1">
    <source>
        <dbReference type="ARBA" id="ARBA00022553"/>
    </source>
</evidence>
<dbReference type="PATRIC" id="fig|92835.4.peg.1040"/>
<reference evidence="4 5" key="1">
    <citation type="submission" date="2015-02" db="EMBL/GenBank/DDBJ databases">
        <title>Draft genome sequences of ten Microbacterium spp. with emphasis on heavy metal contaminated environments.</title>
        <authorList>
            <person name="Corretto E."/>
        </authorList>
    </citation>
    <scope>NUCLEOTIDE SEQUENCE [LARGE SCALE GENOMIC DNA]</scope>
    <source>
        <strain evidence="4 5">DSM 12510</strain>
    </source>
</reference>
<dbReference type="SUPFAM" id="SSF49879">
    <property type="entry name" value="SMAD/FHA domain"/>
    <property type="match status" value="1"/>
</dbReference>
<feature type="compositionally biased region" description="Low complexity" evidence="2">
    <location>
        <begin position="11"/>
        <end position="21"/>
    </location>
</feature>
<dbReference type="EMBL" id="JYIZ01000040">
    <property type="protein sequence ID" value="KJL42677.1"/>
    <property type="molecule type" value="Genomic_DNA"/>
</dbReference>
<evidence type="ECO:0000259" key="3">
    <source>
        <dbReference type="PROSITE" id="PS50006"/>
    </source>
</evidence>
<evidence type="ECO:0000256" key="2">
    <source>
        <dbReference type="SAM" id="MobiDB-lite"/>
    </source>
</evidence>
<feature type="domain" description="FHA" evidence="3">
    <location>
        <begin position="50"/>
        <end position="101"/>
    </location>
</feature>
<dbReference type="Proteomes" id="UP000033956">
    <property type="component" value="Unassembled WGS sequence"/>
</dbReference>
<evidence type="ECO:0000313" key="4">
    <source>
        <dbReference type="EMBL" id="KJL42677.1"/>
    </source>
</evidence>
<gene>
    <name evidence="4" type="ORF">RS81_01018</name>
</gene>
<keyword evidence="5" id="KW-1185">Reference proteome</keyword>
<evidence type="ECO:0000313" key="5">
    <source>
        <dbReference type="Proteomes" id="UP000033956"/>
    </source>
</evidence>
<accession>A0A0M2HEN1</accession>
<proteinExistence type="predicted"/>
<dbReference type="InterPro" id="IPR008984">
    <property type="entry name" value="SMAD_FHA_dom_sf"/>
</dbReference>
<dbReference type="STRING" id="92835.RS81_01018"/>
<keyword evidence="1" id="KW-0597">Phosphoprotein</keyword>
<comment type="caution">
    <text evidence="4">The sequence shown here is derived from an EMBL/GenBank/DDBJ whole genome shotgun (WGS) entry which is preliminary data.</text>
</comment>
<name>A0A0M2HEN1_9MICO</name>
<protein>
    <recommendedName>
        <fullName evidence="3">FHA domain-containing protein</fullName>
    </recommendedName>
</protein>
<sequence length="137" mass="14419">MAEEPDDIDATRAAASVAPPAQRAAMYPEAPVIVVLTWDDGSRMAVYGRTLYGRNPSPEPGAVTVTVRDETLSLSKTHFEIGGDASGAWVLDRHSTNGTVLVRDGIRNPLTPGQATPLRAGDRLECGDRFASIGGGS</sequence>
<dbReference type="Gene3D" id="2.60.200.20">
    <property type="match status" value="1"/>
</dbReference>
<dbReference type="Pfam" id="PF00498">
    <property type="entry name" value="FHA"/>
    <property type="match status" value="1"/>
</dbReference>
<dbReference type="AlphaFoldDB" id="A0A0M2HEN1"/>
<feature type="region of interest" description="Disordered" evidence="2">
    <location>
        <begin position="1"/>
        <end position="21"/>
    </location>
</feature>
<organism evidence="4 5">
    <name type="scientific">Microbacterium terrae</name>
    <dbReference type="NCBI Taxonomy" id="69369"/>
    <lineage>
        <taxon>Bacteria</taxon>
        <taxon>Bacillati</taxon>
        <taxon>Actinomycetota</taxon>
        <taxon>Actinomycetes</taxon>
        <taxon>Micrococcales</taxon>
        <taxon>Microbacteriaceae</taxon>
        <taxon>Microbacterium</taxon>
    </lineage>
</organism>
<dbReference type="PROSITE" id="PS50006">
    <property type="entry name" value="FHA_DOMAIN"/>
    <property type="match status" value="1"/>
</dbReference>
<dbReference type="InterPro" id="IPR000253">
    <property type="entry name" value="FHA_dom"/>
</dbReference>